<dbReference type="PANTHER" id="PTHR22716">
    <property type="entry name" value="ETS CLASS TRANSCRIPTION FACTOR-RELATED-RELATED"/>
    <property type="match status" value="1"/>
</dbReference>
<dbReference type="GO" id="GO:0040027">
    <property type="term" value="P:negative regulation of vulval development"/>
    <property type="evidence" value="ECO:0007669"/>
    <property type="project" value="InterPro"/>
</dbReference>
<dbReference type="InterPro" id="IPR040129">
    <property type="entry name" value="Lin-15B-like"/>
</dbReference>
<evidence type="ECO:0000313" key="2">
    <source>
        <dbReference type="EMBL" id="EGT46504.1"/>
    </source>
</evidence>
<gene>
    <name evidence="2" type="ORF">CAEBREN_05023</name>
</gene>
<organism evidence="3">
    <name type="scientific">Caenorhabditis brenneri</name>
    <name type="common">Nematode worm</name>
    <dbReference type="NCBI Taxonomy" id="135651"/>
    <lineage>
        <taxon>Eukaryota</taxon>
        <taxon>Metazoa</taxon>
        <taxon>Ecdysozoa</taxon>
        <taxon>Nematoda</taxon>
        <taxon>Chromadorea</taxon>
        <taxon>Rhabditida</taxon>
        <taxon>Rhabditina</taxon>
        <taxon>Rhabditomorpha</taxon>
        <taxon>Rhabditoidea</taxon>
        <taxon>Rhabditidae</taxon>
        <taxon>Peloderinae</taxon>
        <taxon>Caenorhabditis</taxon>
    </lineage>
</organism>
<accession>G0P6M6</accession>
<evidence type="ECO:0000256" key="1">
    <source>
        <dbReference type="SAM" id="MobiDB-lite"/>
    </source>
</evidence>
<dbReference type="InParanoid" id="G0P6M6"/>
<keyword evidence="3" id="KW-1185">Reference proteome</keyword>
<dbReference type="Proteomes" id="UP000008068">
    <property type="component" value="Unassembled WGS sequence"/>
</dbReference>
<dbReference type="STRING" id="135651.G0P6M6"/>
<protein>
    <submittedName>
        <fullName evidence="2">Uncharacterized protein</fullName>
    </submittedName>
</protein>
<sequence>MQKNQQPWRSLQRPTTSAAAAAIAAFPPNPRPPQSNLSSIRRFPVANNSSSPPPKLSPPPSGYEDEEEPTILDDNAPPPPTLAPPTTVTPKVPYPTQRSAVPSAAQPPHRTQGYAPGPSRPPVTTGHHPLVVQGGSSHYQEADPRCSELVTRLFISTGIPLNAVNDPTFIDMIKHFNSNTVLPTETAMTRGLEKHCKNQKPVAHYHKSLAPLCVTIDVGHGTGDQKFLAYSIHYFEDLYERKNVVYLKKLFLSVVDSESIFIPIRRAVNSYSYSNVKFANLVCPSQELYKMLCGSDVCKRYYVDYNFYIKKFVLNLLKIQELSQGLAQFRTFCRFIKSNVDTYGRYRR</sequence>
<feature type="region of interest" description="Disordered" evidence="1">
    <location>
        <begin position="1"/>
        <end position="126"/>
    </location>
</feature>
<name>G0P6M6_CAEBE</name>
<feature type="compositionally biased region" description="Polar residues" evidence="1">
    <location>
        <begin position="1"/>
        <end position="17"/>
    </location>
</feature>
<dbReference type="AlphaFoldDB" id="G0P6M6"/>
<dbReference type="HOGENOM" id="CLU_797482_0_0_1"/>
<evidence type="ECO:0000313" key="3">
    <source>
        <dbReference type="Proteomes" id="UP000008068"/>
    </source>
</evidence>
<dbReference type="EMBL" id="GL380101">
    <property type="protein sequence ID" value="EGT46504.1"/>
    <property type="molecule type" value="Genomic_DNA"/>
</dbReference>
<feature type="compositionally biased region" description="Pro residues" evidence="1">
    <location>
        <begin position="51"/>
        <end position="61"/>
    </location>
</feature>
<dbReference type="PANTHER" id="PTHR22716:SF1">
    <property type="entry name" value="ETS CLASS TRANSCRIPTION FACTOR-RELATED"/>
    <property type="match status" value="1"/>
</dbReference>
<feature type="compositionally biased region" description="Low complexity" evidence="1">
    <location>
        <begin position="84"/>
        <end position="96"/>
    </location>
</feature>
<dbReference type="eggNOG" id="KOG1121">
    <property type="taxonomic scope" value="Eukaryota"/>
</dbReference>
<reference evidence="3" key="1">
    <citation type="submission" date="2011-07" db="EMBL/GenBank/DDBJ databases">
        <authorList>
            <consortium name="Caenorhabditis brenneri Sequencing and Analysis Consortium"/>
            <person name="Wilson R.K."/>
        </authorList>
    </citation>
    <scope>NUCLEOTIDE SEQUENCE [LARGE SCALE GENOMIC DNA]</scope>
    <source>
        <strain evidence="3">PB2801</strain>
    </source>
</reference>
<proteinExistence type="predicted"/>